<name>A0A6C0I8D1_9ZZZZ</name>
<dbReference type="EMBL" id="MN740115">
    <property type="protein sequence ID" value="QHT88363.1"/>
    <property type="molecule type" value="Genomic_DNA"/>
</dbReference>
<protein>
    <submittedName>
        <fullName evidence="1">Uncharacterized protein</fullName>
    </submittedName>
</protein>
<dbReference type="AlphaFoldDB" id="A0A6C0I8D1"/>
<proteinExistence type="predicted"/>
<reference evidence="1" key="1">
    <citation type="journal article" date="2020" name="Nature">
        <title>Giant virus diversity and host interactions through global metagenomics.</title>
        <authorList>
            <person name="Schulz F."/>
            <person name="Roux S."/>
            <person name="Paez-Espino D."/>
            <person name="Jungbluth S."/>
            <person name="Walsh D.A."/>
            <person name="Denef V.J."/>
            <person name="McMahon K.D."/>
            <person name="Konstantinidis K.T."/>
            <person name="Eloe-Fadrosh E.A."/>
            <person name="Kyrpides N.C."/>
            <person name="Woyke T."/>
        </authorList>
    </citation>
    <scope>NUCLEOTIDE SEQUENCE</scope>
    <source>
        <strain evidence="1">GVMAG-M-3300023184-50</strain>
    </source>
</reference>
<accession>A0A6C0I8D1</accession>
<sequence length="73" mass="8777">MFRTNNEYRYVIDQEAIRLQFIQGYKVQVLEIAAVYIESNRTQEDKDKAIEELEVIRHKIMNLLANHIINNRL</sequence>
<organism evidence="1">
    <name type="scientific">viral metagenome</name>
    <dbReference type="NCBI Taxonomy" id="1070528"/>
    <lineage>
        <taxon>unclassified sequences</taxon>
        <taxon>metagenomes</taxon>
        <taxon>organismal metagenomes</taxon>
    </lineage>
</organism>
<evidence type="ECO:0000313" key="1">
    <source>
        <dbReference type="EMBL" id="QHT88363.1"/>
    </source>
</evidence>